<dbReference type="Proteomes" id="UP000280298">
    <property type="component" value="Chromosome"/>
</dbReference>
<sequence>MPTLTPSRAFRARAGATVVLTALAAAGASWVAAPTAWAQGENGDIRIHREGVPYGVPKDDPVVCRFYLDAVNFDILASITYTISPQPPLPTGATVTGAIQLAGGAGHTDVLGLAEGQYKLTWVVTGIPPKEKVFRVRCGDRRDGDRRDGDGGPRGEDGGPRGEDGGPRGDDGPRGEIGDNERGGEGGDRGEGWGRGDNDGPRGGVHAGGGGLGDTVAAYAPVAGAGLVGLVAVGGTVYVRRTRRQPHGAA</sequence>
<evidence type="ECO:0000256" key="3">
    <source>
        <dbReference type="SAM" id="SignalP"/>
    </source>
</evidence>
<protein>
    <recommendedName>
        <fullName evidence="6">LPXTG cell wall anchor domain-containing protein</fullName>
    </recommendedName>
</protein>
<keyword evidence="2" id="KW-1133">Transmembrane helix</keyword>
<organism evidence="4 5">
    <name type="scientific">Streptomyces cyaneochromogenes</name>
    <dbReference type="NCBI Taxonomy" id="2496836"/>
    <lineage>
        <taxon>Bacteria</taxon>
        <taxon>Bacillati</taxon>
        <taxon>Actinomycetota</taxon>
        <taxon>Actinomycetes</taxon>
        <taxon>Kitasatosporales</taxon>
        <taxon>Streptomycetaceae</taxon>
        <taxon>Streptomyces</taxon>
    </lineage>
</organism>
<feature type="chain" id="PRO_5018728208" description="LPXTG cell wall anchor domain-containing protein" evidence="3">
    <location>
        <begin position="39"/>
        <end position="250"/>
    </location>
</feature>
<feature type="transmembrane region" description="Helical" evidence="2">
    <location>
        <begin position="218"/>
        <end position="239"/>
    </location>
</feature>
<evidence type="ECO:0000313" key="4">
    <source>
        <dbReference type="EMBL" id="AZQ33704.1"/>
    </source>
</evidence>
<keyword evidence="2" id="KW-0472">Membrane</keyword>
<dbReference type="AlphaFoldDB" id="A0A3Q9EQL9"/>
<evidence type="ECO:0000256" key="1">
    <source>
        <dbReference type="SAM" id="MobiDB-lite"/>
    </source>
</evidence>
<reference evidence="4 5" key="1">
    <citation type="journal article" date="2019" name="Int. J. Syst. Evol. Microbiol.">
        <title>Streptomyces cyaneochromogenes sp. nov., a blue pigment-producing actinomycete from manganese-contaminated soil.</title>
        <authorList>
            <person name="Tang X."/>
            <person name="Zhao J."/>
            <person name="Li K."/>
            <person name="Chen Z."/>
            <person name="Sun Y."/>
            <person name="Gao J."/>
        </authorList>
    </citation>
    <scope>NUCLEOTIDE SEQUENCE [LARGE SCALE GENOMIC DNA]</scope>
    <source>
        <strain evidence="4 5">MK-45</strain>
    </source>
</reference>
<name>A0A3Q9EQL9_9ACTN</name>
<dbReference type="OrthoDB" id="4200847at2"/>
<feature type="signal peptide" evidence="3">
    <location>
        <begin position="1"/>
        <end position="38"/>
    </location>
</feature>
<feature type="region of interest" description="Disordered" evidence="1">
    <location>
        <begin position="135"/>
        <end position="211"/>
    </location>
</feature>
<gene>
    <name evidence="4" type="ORF">EJ357_09695</name>
</gene>
<feature type="compositionally biased region" description="Basic and acidic residues" evidence="1">
    <location>
        <begin position="135"/>
        <end position="200"/>
    </location>
</feature>
<evidence type="ECO:0000256" key="2">
    <source>
        <dbReference type="SAM" id="Phobius"/>
    </source>
</evidence>
<evidence type="ECO:0008006" key="6">
    <source>
        <dbReference type="Google" id="ProtNLM"/>
    </source>
</evidence>
<keyword evidence="3" id="KW-0732">Signal</keyword>
<feature type="compositionally biased region" description="Gly residues" evidence="1">
    <location>
        <begin position="201"/>
        <end position="211"/>
    </location>
</feature>
<evidence type="ECO:0000313" key="5">
    <source>
        <dbReference type="Proteomes" id="UP000280298"/>
    </source>
</evidence>
<accession>A0A3Q9EQL9</accession>
<proteinExistence type="predicted"/>
<keyword evidence="2" id="KW-0812">Transmembrane</keyword>
<dbReference type="EMBL" id="CP034539">
    <property type="protein sequence ID" value="AZQ33704.1"/>
    <property type="molecule type" value="Genomic_DNA"/>
</dbReference>
<dbReference type="KEGG" id="scya:EJ357_09695"/>
<keyword evidence="5" id="KW-1185">Reference proteome</keyword>
<dbReference type="RefSeq" id="WP_126390592.1">
    <property type="nucleotide sequence ID" value="NZ_CP034539.1"/>
</dbReference>